<keyword evidence="1" id="KW-1003">Cell membrane</keyword>
<proteinExistence type="predicted"/>
<evidence type="ECO:0000256" key="3">
    <source>
        <dbReference type="ARBA" id="ARBA00023136"/>
    </source>
</evidence>
<reference evidence="7 8" key="1">
    <citation type="submission" date="2018-08" db="EMBL/GenBank/DDBJ databases">
        <title>A genome reference for cultivated species of the human gut microbiota.</title>
        <authorList>
            <person name="Zou Y."/>
            <person name="Xue W."/>
            <person name="Luo G."/>
        </authorList>
    </citation>
    <scope>NUCLEOTIDE SEQUENCE [LARGE SCALE GENOMIC DNA]</scope>
    <source>
        <strain evidence="7 8">AF22-12AC</strain>
    </source>
</reference>
<evidence type="ECO:0000313" key="8">
    <source>
        <dbReference type="Proteomes" id="UP000266172"/>
    </source>
</evidence>
<dbReference type="SUPFAM" id="SSF53850">
    <property type="entry name" value="Periplasmic binding protein-like II"/>
    <property type="match status" value="1"/>
</dbReference>
<keyword evidence="2 6" id="KW-0732">Signal</keyword>
<keyword evidence="3" id="KW-0472">Membrane</keyword>
<dbReference type="AlphaFoldDB" id="A0A395VED4"/>
<dbReference type="PANTHER" id="PTHR43649:SF33">
    <property type="entry name" value="POLYGALACTURONAN_RHAMNOGALACTURONAN-BINDING PROTEIN YTCQ"/>
    <property type="match status" value="1"/>
</dbReference>
<comment type="caution">
    <text evidence="7">The sequence shown here is derived from an EMBL/GenBank/DDBJ whole genome shotgun (WGS) entry which is preliminary data.</text>
</comment>
<gene>
    <name evidence="7" type="ORF">DWX93_02135</name>
</gene>
<organism evidence="7 8">
    <name type="scientific">Roseburia hominis</name>
    <dbReference type="NCBI Taxonomy" id="301301"/>
    <lineage>
        <taxon>Bacteria</taxon>
        <taxon>Bacillati</taxon>
        <taxon>Bacillota</taxon>
        <taxon>Clostridia</taxon>
        <taxon>Lachnospirales</taxon>
        <taxon>Lachnospiraceae</taxon>
        <taxon>Roseburia</taxon>
    </lineage>
</organism>
<feature type="signal peptide" evidence="6">
    <location>
        <begin position="1"/>
        <end position="25"/>
    </location>
</feature>
<dbReference type="InterPro" id="IPR006059">
    <property type="entry name" value="SBP"/>
</dbReference>
<sequence length="552" mass="62643">MGGKYKKQWACVTLFSLITAALCGACGNVMTGASGNVPETEAAGQVQPDGDLPAWQTYAGDPVTLDWYINYSWFSTPWGENLVSQTITEETGVDIHFITPLGNESEKLNALIASDSLPDLITLGWWEPQVSEMTENGMVYALNELADSYDPYFWEVSDPVAVNWYTTDDGNIYAYPNSSITPQDVEQCEDLSSNQTFLVRKDIYEAIGSPDMTTPEGFCAAVKKAAEMFPEVDGEPLIPIGAHVFDNEGNVSFDKYLMNFLAIPWEKDGVYYDRYTDPEYFRWLKVFRQLGEEGYLANDIFVDTRTQMEEKVAQGRYFCMLYQYSDMLTQQKILYANDPDSIYMAVEGPRNANGDDPLRPTTTINGWTVTLISKNCKHPERAIAFLDYLMSEHGQLLTYLGVEGVTYDIKDGKPVLRDNIKQLLDTDRAAYDREYGADDAYWMLQDNVMQLQWKQEPSPATAQLEEWGRKYVVYNGQYDVVFDSGSKEASEEDKITKLWSQTLPALLMAPSEEEFDTLFEEFIEKRDELGYTDVMEKKTAYMNSAKEKLGIQ</sequence>
<name>A0A395VED4_9FIRM</name>
<dbReference type="Gene3D" id="3.40.190.10">
    <property type="entry name" value="Periplasmic binding protein-like II"/>
    <property type="match status" value="2"/>
</dbReference>
<keyword evidence="4" id="KW-0564">Palmitate</keyword>
<evidence type="ECO:0000256" key="5">
    <source>
        <dbReference type="ARBA" id="ARBA00023288"/>
    </source>
</evidence>
<accession>A0A395VED4</accession>
<evidence type="ECO:0000256" key="6">
    <source>
        <dbReference type="SAM" id="SignalP"/>
    </source>
</evidence>
<protein>
    <submittedName>
        <fullName evidence="7">Extracellular solute-binding protein</fullName>
    </submittedName>
</protein>
<keyword evidence="5" id="KW-0449">Lipoprotein</keyword>
<dbReference type="Pfam" id="PF01547">
    <property type="entry name" value="SBP_bac_1"/>
    <property type="match status" value="1"/>
</dbReference>
<evidence type="ECO:0000256" key="1">
    <source>
        <dbReference type="ARBA" id="ARBA00022475"/>
    </source>
</evidence>
<feature type="chain" id="PRO_5038619221" evidence="6">
    <location>
        <begin position="26"/>
        <end position="552"/>
    </location>
</feature>
<dbReference type="RefSeq" id="WP_118096481.1">
    <property type="nucleotide sequence ID" value="NZ_QRVL01000001.1"/>
</dbReference>
<evidence type="ECO:0000256" key="4">
    <source>
        <dbReference type="ARBA" id="ARBA00023139"/>
    </source>
</evidence>
<evidence type="ECO:0000256" key="2">
    <source>
        <dbReference type="ARBA" id="ARBA00022729"/>
    </source>
</evidence>
<dbReference type="PANTHER" id="PTHR43649">
    <property type="entry name" value="ARABINOSE-BINDING PROTEIN-RELATED"/>
    <property type="match status" value="1"/>
</dbReference>
<dbReference type="EMBL" id="QRVL01000001">
    <property type="protein sequence ID" value="RGS42156.1"/>
    <property type="molecule type" value="Genomic_DNA"/>
</dbReference>
<evidence type="ECO:0000313" key="7">
    <source>
        <dbReference type="EMBL" id="RGS42156.1"/>
    </source>
</evidence>
<dbReference type="InterPro" id="IPR050490">
    <property type="entry name" value="Bact_solute-bd_prot1"/>
</dbReference>
<dbReference type="Proteomes" id="UP000266172">
    <property type="component" value="Unassembled WGS sequence"/>
</dbReference>